<dbReference type="PANTHER" id="PTHR46390">
    <property type="entry name" value="MANNOSE-1-PHOSPHATE GUANYLYLTRANSFERASE"/>
    <property type="match status" value="1"/>
</dbReference>
<dbReference type="CDD" id="cd02509">
    <property type="entry name" value="GDP-M1P_Guanylyltransferase"/>
    <property type="match status" value="1"/>
</dbReference>
<dbReference type="CDD" id="cd02213">
    <property type="entry name" value="cupin_PMI_typeII_C"/>
    <property type="match status" value="1"/>
</dbReference>
<dbReference type="SUPFAM" id="SSF53448">
    <property type="entry name" value="Nucleotide-diphospho-sugar transferases"/>
    <property type="match status" value="1"/>
</dbReference>
<dbReference type="InterPro" id="IPR005835">
    <property type="entry name" value="NTP_transferase_dom"/>
</dbReference>
<dbReference type="GO" id="GO:0004475">
    <property type="term" value="F:mannose-1-phosphate guanylyltransferase (GTP) activity"/>
    <property type="evidence" value="ECO:0007669"/>
    <property type="project" value="InterPro"/>
</dbReference>
<dbReference type="SUPFAM" id="SSF51182">
    <property type="entry name" value="RmlC-like cupins"/>
    <property type="match status" value="1"/>
</dbReference>
<dbReference type="Pfam" id="PF00483">
    <property type="entry name" value="NTP_transferase"/>
    <property type="match status" value="1"/>
</dbReference>
<organism evidence="3">
    <name type="scientific">Parabacteroides merdae</name>
    <dbReference type="NCBI Taxonomy" id="46503"/>
    <lineage>
        <taxon>Bacteria</taxon>
        <taxon>Pseudomonadati</taxon>
        <taxon>Bacteroidota</taxon>
        <taxon>Bacteroidia</taxon>
        <taxon>Bacteroidales</taxon>
        <taxon>Tannerellaceae</taxon>
        <taxon>Parabacteroides</taxon>
    </lineage>
</organism>
<feature type="domain" description="Mannose-6-phosphate isomerase type II C-terminal" evidence="2">
    <location>
        <begin position="339"/>
        <end position="443"/>
    </location>
</feature>
<accession>A0A6N2YU81</accession>
<reference evidence="3" key="1">
    <citation type="submission" date="2019-11" db="EMBL/GenBank/DDBJ databases">
        <authorList>
            <person name="Feng L."/>
        </authorList>
    </citation>
    <scope>NUCLEOTIDE SEQUENCE</scope>
    <source>
        <strain evidence="3">PmerdaeLFYP103</strain>
    </source>
</reference>
<dbReference type="Gene3D" id="2.60.120.10">
    <property type="entry name" value="Jelly Rolls"/>
    <property type="match status" value="1"/>
</dbReference>
<dbReference type="InterPro" id="IPR011051">
    <property type="entry name" value="RmlC_Cupin_sf"/>
</dbReference>
<dbReference type="AlphaFoldDB" id="A0A6N2YU81"/>
<protein>
    <submittedName>
        <fullName evidence="3">Alginate biosynthesis protein AlgA</fullName>
    </submittedName>
</protein>
<gene>
    <name evidence="3" type="primary">algA</name>
    <name evidence="3" type="ORF">PMLFYP103_00331</name>
</gene>
<dbReference type="Pfam" id="PF01050">
    <property type="entry name" value="MannoseP_isomer"/>
    <property type="match status" value="1"/>
</dbReference>
<evidence type="ECO:0000259" key="1">
    <source>
        <dbReference type="Pfam" id="PF00483"/>
    </source>
</evidence>
<dbReference type="InterPro" id="IPR029044">
    <property type="entry name" value="Nucleotide-diphossugar_trans"/>
</dbReference>
<dbReference type="EMBL" id="CACRUV010000005">
    <property type="protein sequence ID" value="VYT69190.1"/>
    <property type="molecule type" value="Genomic_DNA"/>
</dbReference>
<proteinExistence type="predicted"/>
<dbReference type="Gene3D" id="3.90.550.10">
    <property type="entry name" value="Spore Coat Polysaccharide Biosynthesis Protein SpsA, Chain A"/>
    <property type="match status" value="1"/>
</dbReference>
<dbReference type="InterPro" id="IPR014710">
    <property type="entry name" value="RmlC-like_jellyroll"/>
</dbReference>
<sequence>MQIILLSGGSGKRLWPLSNESRSKQFLRLLPSPNGGRESMVQRVIRQIKESGLSCPVTIATSVSQKDAITNQLGEDVTVVTEPSRRDTFPAICLASAYLEKTAKCDKNETVIVMPCDPYTEERYFQTIAEMAEAVQNNVADLVLMGIKPTYPSAKYGYVIPQKHRKTDGIYEVERFMEKPDVATAERFIADGAFWNGGVFAFCLGYMIDIVKSYLAYDTFEEVRLRYEELPKISFDYEVVEKAKSVAVVPYDGEWKDLGTWNALTDELKERCIGNVVMDEKSENTHVINELEIPVMCIGAKDMVIAASCDGILVSEKGRSEHIKTYADRLQCRPMYEERRWGEYKVIDTVSFPDGYETLTRQLKIKAGKSISYQAHRYRDEVWTFIDGEGMLALDGKMTRIGRGDTVCIRKGMRHAVKAMTDLLFIEVQSGDLLVEEDVERFDWNWKS</sequence>
<dbReference type="GO" id="GO:0009298">
    <property type="term" value="P:GDP-mannose biosynthetic process"/>
    <property type="evidence" value="ECO:0007669"/>
    <property type="project" value="TreeGrafter"/>
</dbReference>
<dbReference type="InterPro" id="IPR051161">
    <property type="entry name" value="Mannose-6P_isomerase_type2"/>
</dbReference>
<dbReference type="GO" id="GO:0005976">
    <property type="term" value="P:polysaccharide metabolic process"/>
    <property type="evidence" value="ECO:0007669"/>
    <property type="project" value="InterPro"/>
</dbReference>
<evidence type="ECO:0000259" key="2">
    <source>
        <dbReference type="Pfam" id="PF01050"/>
    </source>
</evidence>
<dbReference type="InterPro" id="IPR001538">
    <property type="entry name" value="Man6P_isomerase-2_C"/>
</dbReference>
<dbReference type="PANTHER" id="PTHR46390:SF1">
    <property type="entry name" value="MANNOSE-1-PHOSPHATE GUANYLYLTRANSFERASE"/>
    <property type="match status" value="1"/>
</dbReference>
<feature type="domain" description="Nucleotidyl transferase" evidence="1">
    <location>
        <begin position="4"/>
        <end position="267"/>
    </location>
</feature>
<dbReference type="InterPro" id="IPR049577">
    <property type="entry name" value="GMPP_N"/>
</dbReference>
<evidence type="ECO:0000313" key="3">
    <source>
        <dbReference type="EMBL" id="VYT69190.1"/>
    </source>
</evidence>
<dbReference type="RefSeq" id="WP_004320760.1">
    <property type="nucleotide sequence ID" value="NZ_CACRUV010000005.1"/>
</dbReference>
<name>A0A6N2YU81_9BACT</name>